<organism evidence="1 2">
    <name type="scientific">Saccharomycopsis crataegensis</name>
    <dbReference type="NCBI Taxonomy" id="43959"/>
    <lineage>
        <taxon>Eukaryota</taxon>
        <taxon>Fungi</taxon>
        <taxon>Dikarya</taxon>
        <taxon>Ascomycota</taxon>
        <taxon>Saccharomycotina</taxon>
        <taxon>Saccharomycetes</taxon>
        <taxon>Saccharomycopsidaceae</taxon>
        <taxon>Saccharomycopsis</taxon>
    </lineage>
</organism>
<protein>
    <submittedName>
        <fullName evidence="1">Uncharacterized protein</fullName>
    </submittedName>
</protein>
<evidence type="ECO:0000313" key="2">
    <source>
        <dbReference type="Proteomes" id="UP001360560"/>
    </source>
</evidence>
<proteinExistence type="predicted"/>
<dbReference type="EMBL" id="BTFZ01000003">
    <property type="protein sequence ID" value="GMM34592.1"/>
    <property type="molecule type" value="Genomic_DNA"/>
</dbReference>
<dbReference type="Proteomes" id="UP001360560">
    <property type="component" value="Unassembled WGS sequence"/>
</dbReference>
<dbReference type="GeneID" id="90072571"/>
<dbReference type="AlphaFoldDB" id="A0AAV5QIZ6"/>
<name>A0AAV5QIZ6_9ASCO</name>
<gene>
    <name evidence="1" type="ORF">DASC09_019170</name>
</gene>
<reference evidence="1 2" key="1">
    <citation type="journal article" date="2023" name="Elife">
        <title>Identification of key yeast species and microbe-microbe interactions impacting larval growth of Drosophila in the wild.</title>
        <authorList>
            <person name="Mure A."/>
            <person name="Sugiura Y."/>
            <person name="Maeda R."/>
            <person name="Honda K."/>
            <person name="Sakurai N."/>
            <person name="Takahashi Y."/>
            <person name="Watada M."/>
            <person name="Katoh T."/>
            <person name="Gotoh A."/>
            <person name="Gotoh Y."/>
            <person name="Taniguchi I."/>
            <person name="Nakamura K."/>
            <person name="Hayashi T."/>
            <person name="Katayama T."/>
            <person name="Uemura T."/>
            <person name="Hattori Y."/>
        </authorList>
    </citation>
    <scope>NUCLEOTIDE SEQUENCE [LARGE SCALE GENOMIC DNA]</scope>
    <source>
        <strain evidence="1 2">SC-9</strain>
    </source>
</reference>
<comment type="caution">
    <text evidence="1">The sequence shown here is derived from an EMBL/GenBank/DDBJ whole genome shotgun (WGS) entry which is preliminary data.</text>
</comment>
<sequence>MAEDLMSFAGQDEVTWNDSKILELLPHCSQGVILSFISSVPILHKYVHKYLSSAMVQFHILFSKATDFWIILFRDNEELQVDIEGICQYLRHLHRLFQNDINSQTSVARQFMRSLNAKRSDKIANELLMDEIKMFNRMLTSGNLAVAQYDFKCIKILFKFSLLNISISNSKLESSFSTVRDILGVRLNRLSKGNMTSHLRIKSFLTSTDGDNILALKKKGSQRFIQATIEPSVNDSSQSETQCNNEGLRDEEDHYGDISLATEIGMCEKSNGNDICPEAVLYSSNNNYSADYDGLDEVESLLFMR</sequence>
<accession>A0AAV5QIZ6</accession>
<keyword evidence="2" id="KW-1185">Reference proteome</keyword>
<evidence type="ECO:0000313" key="1">
    <source>
        <dbReference type="EMBL" id="GMM34592.1"/>
    </source>
</evidence>
<dbReference type="RefSeq" id="XP_064851592.1">
    <property type="nucleotide sequence ID" value="XM_064995520.1"/>
</dbReference>